<dbReference type="KEGG" id="lenr:94168960"/>
<keyword evidence="2" id="KW-1185">Reference proteome</keyword>
<reference evidence="1 2" key="1">
    <citation type="submission" date="2021-02" db="EMBL/GenBank/DDBJ databases">
        <title>Leishmania (Mundinia) enrietti genome sequencing and assembly.</title>
        <authorList>
            <person name="Almutairi H."/>
            <person name="Gatherer D."/>
        </authorList>
    </citation>
    <scope>NUCLEOTIDE SEQUENCE [LARGE SCALE GENOMIC DNA]</scope>
    <source>
        <strain evidence="1">CUR178</strain>
    </source>
</reference>
<evidence type="ECO:0008006" key="3">
    <source>
        <dbReference type="Google" id="ProtNLM"/>
    </source>
</evidence>
<accession>A0A836KCN1</accession>
<dbReference type="InterPro" id="IPR036047">
    <property type="entry name" value="F-box-like_dom_sf"/>
</dbReference>
<comment type="caution">
    <text evidence="1">The sequence shown here is derived from an EMBL/GenBank/DDBJ whole genome shotgun (WGS) entry which is preliminary data.</text>
</comment>
<dbReference type="SUPFAM" id="SSF81383">
    <property type="entry name" value="F-box domain"/>
    <property type="match status" value="1"/>
</dbReference>
<dbReference type="EMBL" id="JAFHKP010000034">
    <property type="protein sequence ID" value="KAG5468846.1"/>
    <property type="molecule type" value="Genomic_DNA"/>
</dbReference>
<evidence type="ECO:0000313" key="1">
    <source>
        <dbReference type="EMBL" id="KAG5468846.1"/>
    </source>
</evidence>
<dbReference type="OrthoDB" id="272395at2759"/>
<dbReference type="RefSeq" id="XP_067689553.1">
    <property type="nucleotide sequence ID" value="XM_067833450.1"/>
</dbReference>
<proteinExistence type="predicted"/>
<organism evidence="1 2">
    <name type="scientific">Leishmania enriettii</name>
    <dbReference type="NCBI Taxonomy" id="5663"/>
    <lineage>
        <taxon>Eukaryota</taxon>
        <taxon>Discoba</taxon>
        <taxon>Euglenozoa</taxon>
        <taxon>Kinetoplastea</taxon>
        <taxon>Metakinetoplastina</taxon>
        <taxon>Trypanosomatida</taxon>
        <taxon>Trypanosomatidae</taxon>
        <taxon>Leishmaniinae</taxon>
        <taxon>Leishmania</taxon>
    </lineage>
</organism>
<gene>
    <name evidence="1" type="ORF">CUR178_01682</name>
</gene>
<evidence type="ECO:0000313" key="2">
    <source>
        <dbReference type="Proteomes" id="UP000674179"/>
    </source>
</evidence>
<dbReference type="Proteomes" id="UP000674179">
    <property type="component" value="Chromosome 34"/>
</dbReference>
<protein>
    <recommendedName>
        <fullName evidence="3">F-box domain-containing protein</fullName>
    </recommendedName>
</protein>
<name>A0A836KCN1_LEIEN</name>
<dbReference type="AlphaFoldDB" id="A0A836KCN1"/>
<dbReference type="GeneID" id="94168960"/>
<sequence length="280" mass="30496">MSQLAARRREEPMSIPELFVRFLKASTSAARLDMVRLNPSLFTDDVVAALMDAHAQINETLREVKEACRMINAVSGSLELTGTHVELQPSESRALLDEEIILQNFATSLASLLTARENAGPAVPSATLSLSVANHASSSLVTPQPNAPGAWFTQPSIVFSILAYLSVEEILTEAENVCRSWQSWLFLPDVSRLFWVGCVQREFPLQLQAACDDIFCSDWRSIAMLCVTDAENAGKVESGTQGGEDRVMAGAALTLSPLQSLHANSDDEANRSSVWSRTVV</sequence>